<evidence type="ECO:0000313" key="4">
    <source>
        <dbReference type="Proteomes" id="UP001596220"/>
    </source>
</evidence>
<evidence type="ECO:0000256" key="1">
    <source>
        <dbReference type="SAM" id="MobiDB-lite"/>
    </source>
</evidence>
<accession>A0ABW1P123</accession>
<comment type="caution">
    <text evidence="3">The sequence shown here is derived from an EMBL/GenBank/DDBJ whole genome shotgun (WGS) entry which is preliminary data.</text>
</comment>
<protein>
    <recommendedName>
        <fullName evidence="5">Yip1-like protein</fullName>
    </recommendedName>
</protein>
<organism evidence="3 4">
    <name type="scientific">Saccharothrix lopnurensis</name>
    <dbReference type="NCBI Taxonomy" id="1670621"/>
    <lineage>
        <taxon>Bacteria</taxon>
        <taxon>Bacillati</taxon>
        <taxon>Actinomycetota</taxon>
        <taxon>Actinomycetes</taxon>
        <taxon>Pseudonocardiales</taxon>
        <taxon>Pseudonocardiaceae</taxon>
        <taxon>Saccharothrix</taxon>
    </lineage>
</organism>
<feature type="transmembrane region" description="Helical" evidence="2">
    <location>
        <begin position="60"/>
        <end position="81"/>
    </location>
</feature>
<sequence>MGSGKRGQQPVPRGGGTGSTTRTRATRAGAARAPTARSASAQAAAQAAARKNWFNRRSGLARTGVVLGGIALAVAGHFLLWYELIPAIGALVGRVPVVSTVTGWLFAGGAFAAWGVVAINEDTARPATVKRLRTTAWSWTAVALLCVPVGRAQTVVLPTDYWAGVFAGAYGIIATPLAIGVVALLWWLFVTKLAGREGEPTKPQIGWICVAYATLLLVWGSTLLRT</sequence>
<evidence type="ECO:0008006" key="5">
    <source>
        <dbReference type="Google" id="ProtNLM"/>
    </source>
</evidence>
<feature type="transmembrane region" description="Helical" evidence="2">
    <location>
        <begin position="101"/>
        <end position="120"/>
    </location>
</feature>
<name>A0ABW1P123_9PSEU</name>
<keyword evidence="2" id="KW-0472">Membrane</keyword>
<evidence type="ECO:0000256" key="2">
    <source>
        <dbReference type="SAM" id="Phobius"/>
    </source>
</evidence>
<reference evidence="4" key="1">
    <citation type="journal article" date="2019" name="Int. J. Syst. Evol. Microbiol.">
        <title>The Global Catalogue of Microorganisms (GCM) 10K type strain sequencing project: providing services to taxonomists for standard genome sequencing and annotation.</title>
        <authorList>
            <consortium name="The Broad Institute Genomics Platform"/>
            <consortium name="The Broad Institute Genome Sequencing Center for Infectious Disease"/>
            <person name="Wu L."/>
            <person name="Ma J."/>
        </authorList>
    </citation>
    <scope>NUCLEOTIDE SEQUENCE [LARGE SCALE GENOMIC DNA]</scope>
    <source>
        <strain evidence="4">CGMCC 4.7246</strain>
    </source>
</reference>
<feature type="compositionally biased region" description="Low complexity" evidence="1">
    <location>
        <begin position="19"/>
        <end position="38"/>
    </location>
</feature>
<feature type="transmembrane region" description="Helical" evidence="2">
    <location>
        <begin position="205"/>
        <end position="224"/>
    </location>
</feature>
<proteinExistence type="predicted"/>
<dbReference type="EMBL" id="JBHSQO010000005">
    <property type="protein sequence ID" value="MFC6088961.1"/>
    <property type="molecule type" value="Genomic_DNA"/>
</dbReference>
<feature type="transmembrane region" description="Helical" evidence="2">
    <location>
        <begin position="132"/>
        <end position="150"/>
    </location>
</feature>
<dbReference type="Proteomes" id="UP001596220">
    <property type="component" value="Unassembled WGS sequence"/>
</dbReference>
<keyword evidence="2" id="KW-1133">Transmembrane helix</keyword>
<feature type="region of interest" description="Disordered" evidence="1">
    <location>
        <begin position="1"/>
        <end position="38"/>
    </location>
</feature>
<keyword evidence="2" id="KW-0812">Transmembrane</keyword>
<evidence type="ECO:0000313" key="3">
    <source>
        <dbReference type="EMBL" id="MFC6088961.1"/>
    </source>
</evidence>
<keyword evidence="4" id="KW-1185">Reference proteome</keyword>
<gene>
    <name evidence="3" type="ORF">ACFP3R_06725</name>
</gene>
<feature type="transmembrane region" description="Helical" evidence="2">
    <location>
        <begin position="162"/>
        <end position="189"/>
    </location>
</feature>
<dbReference type="RefSeq" id="WP_380633854.1">
    <property type="nucleotide sequence ID" value="NZ_JBHSQO010000005.1"/>
</dbReference>